<organism evidence="1 2">
    <name type="scientific">Agrobacterium deltaense Zutra 3/1</name>
    <dbReference type="NCBI Taxonomy" id="1183427"/>
    <lineage>
        <taxon>Bacteria</taxon>
        <taxon>Pseudomonadati</taxon>
        <taxon>Pseudomonadota</taxon>
        <taxon>Alphaproteobacteria</taxon>
        <taxon>Hyphomicrobiales</taxon>
        <taxon>Rhizobiaceae</taxon>
        <taxon>Rhizobium/Agrobacterium group</taxon>
        <taxon>Agrobacterium</taxon>
    </lineage>
</organism>
<accession>A0A1S7PQI4</accession>
<protein>
    <submittedName>
        <fullName evidence="1">Uncharacterized protein</fullName>
    </submittedName>
</protein>
<dbReference type="Proteomes" id="UP000191987">
    <property type="component" value="Unassembled WGS sequence"/>
</dbReference>
<evidence type="ECO:0000313" key="2">
    <source>
        <dbReference type="Proteomes" id="UP000191987"/>
    </source>
</evidence>
<name>A0A1S7PQI4_9HYPH</name>
<gene>
    <name evidence="1" type="ORF">AGR7C_Cc160304</name>
</gene>
<reference evidence="1 2" key="1">
    <citation type="submission" date="2016-01" db="EMBL/GenBank/DDBJ databases">
        <authorList>
            <person name="Oliw E.H."/>
        </authorList>
    </citation>
    <scope>NUCLEOTIDE SEQUENCE [LARGE SCALE GENOMIC DNA]</scope>
    <source>
        <strain evidence="1 2">Zutra 3-1</strain>
    </source>
</reference>
<evidence type="ECO:0000313" key="1">
    <source>
        <dbReference type="EMBL" id="CUX24733.1"/>
    </source>
</evidence>
<proteinExistence type="predicted"/>
<dbReference type="EMBL" id="FBWG01000008">
    <property type="protein sequence ID" value="CUX24733.1"/>
    <property type="molecule type" value="Genomic_DNA"/>
</dbReference>
<sequence length="33" mass="4111">MFVKRNSKASRYLYVVQEDIPNLFLPHYLRKKR</sequence>
<dbReference type="AlphaFoldDB" id="A0A1S7PQI4"/>